<feature type="transmembrane region" description="Helical" evidence="6">
    <location>
        <begin position="149"/>
        <end position="175"/>
    </location>
</feature>
<feature type="transmembrane region" description="Helical" evidence="6">
    <location>
        <begin position="231"/>
        <end position="252"/>
    </location>
</feature>
<dbReference type="InterPro" id="IPR051449">
    <property type="entry name" value="ABC-2_transporter_component"/>
</dbReference>
<dbReference type="GO" id="GO:0005886">
    <property type="term" value="C:plasma membrane"/>
    <property type="evidence" value="ECO:0007669"/>
    <property type="project" value="UniProtKB-SubCell"/>
</dbReference>
<evidence type="ECO:0000313" key="8">
    <source>
        <dbReference type="EMBL" id="TCS87442.1"/>
    </source>
</evidence>
<evidence type="ECO:0000256" key="6">
    <source>
        <dbReference type="SAM" id="Phobius"/>
    </source>
</evidence>
<feature type="domain" description="ABC-2 type transporter transmembrane" evidence="7">
    <location>
        <begin position="21"/>
        <end position="340"/>
    </location>
</feature>
<name>A0A4R3KR83_9FIRM</name>
<dbReference type="InterPro" id="IPR013525">
    <property type="entry name" value="ABC2_TM"/>
</dbReference>
<evidence type="ECO:0000313" key="9">
    <source>
        <dbReference type="Proteomes" id="UP000294567"/>
    </source>
</evidence>
<comment type="subcellular location">
    <subcellularLocation>
        <location evidence="1">Cell membrane</location>
        <topology evidence="1">Multi-pass membrane protein</topology>
    </subcellularLocation>
</comment>
<sequence length="351" mass="39669">MKNLIRNIIYQGKNLLRDAGFSFWVMLYPLILAMFFNIAFSGMMDIELTNIDVGIVDENPIEQVLEEIEFINIHKITDEEVIEKLDNEEIHGFIDEDLNLTVKKSGINQTIIKEIIEQIKQMEKLNRPIENYDFEANYIVDRNQKANSIIVAFFSLIAMFSTYSINAGISTASLTQANLSNIGVRVNSTPLKKKNFLLAGVIVALFLNLLANGVLLLFVKYVLKIDLLKNIKYSIILIIIGNLFGVSLGMFIGVSNKKSMNTKILIGVASTLFLSFLSGMMGPWMKDVIDEHVPILARINPISIISNNLYRINILESTKTVGEGIMILFSYCGVLILLSYMFLRRKSYDSL</sequence>
<reference evidence="8 9" key="1">
    <citation type="submission" date="2019-03" db="EMBL/GenBank/DDBJ databases">
        <title>Genomic Encyclopedia of Type Strains, Phase IV (KMG-IV): sequencing the most valuable type-strain genomes for metagenomic binning, comparative biology and taxonomic classification.</title>
        <authorList>
            <person name="Goeker M."/>
        </authorList>
    </citation>
    <scope>NUCLEOTIDE SEQUENCE [LARGE SCALE GENOMIC DNA]</scope>
    <source>
        <strain evidence="8 9">DSM 26752</strain>
    </source>
</reference>
<comment type="caution">
    <text evidence="8">The sequence shown here is derived from an EMBL/GenBank/DDBJ whole genome shotgun (WGS) entry which is preliminary data.</text>
</comment>
<gene>
    <name evidence="8" type="ORF">EDD65_1114</name>
</gene>
<keyword evidence="9" id="KW-1185">Reference proteome</keyword>
<dbReference type="Pfam" id="PF12698">
    <property type="entry name" value="ABC2_membrane_3"/>
    <property type="match status" value="1"/>
</dbReference>
<evidence type="ECO:0000256" key="4">
    <source>
        <dbReference type="ARBA" id="ARBA00022989"/>
    </source>
</evidence>
<evidence type="ECO:0000256" key="5">
    <source>
        <dbReference type="ARBA" id="ARBA00023136"/>
    </source>
</evidence>
<evidence type="ECO:0000256" key="1">
    <source>
        <dbReference type="ARBA" id="ARBA00004651"/>
    </source>
</evidence>
<protein>
    <submittedName>
        <fullName evidence="8">ABC-2 type transport system permease protein</fullName>
    </submittedName>
</protein>
<feature type="transmembrane region" description="Helical" evidence="6">
    <location>
        <begin position="196"/>
        <end position="219"/>
    </location>
</feature>
<keyword evidence="5 6" id="KW-0472">Membrane</keyword>
<evidence type="ECO:0000256" key="2">
    <source>
        <dbReference type="ARBA" id="ARBA00022475"/>
    </source>
</evidence>
<dbReference type="Proteomes" id="UP000294567">
    <property type="component" value="Unassembled WGS sequence"/>
</dbReference>
<feature type="transmembrane region" description="Helical" evidence="6">
    <location>
        <begin position="325"/>
        <end position="343"/>
    </location>
</feature>
<organism evidence="8 9">
    <name type="scientific">Keratinibaculum paraultunense</name>
    <dbReference type="NCBI Taxonomy" id="1278232"/>
    <lineage>
        <taxon>Bacteria</taxon>
        <taxon>Bacillati</taxon>
        <taxon>Bacillota</taxon>
        <taxon>Tissierellia</taxon>
        <taxon>Tissierellales</taxon>
        <taxon>Tepidimicrobiaceae</taxon>
        <taxon>Keratinibaculum</taxon>
    </lineage>
</organism>
<dbReference type="EMBL" id="SMAE01000011">
    <property type="protein sequence ID" value="TCS87442.1"/>
    <property type="molecule type" value="Genomic_DNA"/>
</dbReference>
<dbReference type="GO" id="GO:0140359">
    <property type="term" value="F:ABC-type transporter activity"/>
    <property type="evidence" value="ECO:0007669"/>
    <property type="project" value="InterPro"/>
</dbReference>
<keyword evidence="2" id="KW-1003">Cell membrane</keyword>
<feature type="transmembrane region" description="Helical" evidence="6">
    <location>
        <begin position="264"/>
        <end position="285"/>
    </location>
</feature>
<proteinExistence type="predicted"/>
<dbReference type="PANTHER" id="PTHR30294">
    <property type="entry name" value="MEMBRANE COMPONENT OF ABC TRANSPORTER YHHJ-RELATED"/>
    <property type="match status" value="1"/>
</dbReference>
<accession>A0A4R3KR83</accession>
<dbReference type="AlphaFoldDB" id="A0A4R3KR83"/>
<keyword evidence="4 6" id="KW-1133">Transmembrane helix</keyword>
<dbReference type="RefSeq" id="WP_132028749.1">
    <property type="nucleotide sequence ID" value="NZ_CP068564.1"/>
</dbReference>
<evidence type="ECO:0000259" key="7">
    <source>
        <dbReference type="Pfam" id="PF12698"/>
    </source>
</evidence>
<dbReference type="PANTHER" id="PTHR30294:SF38">
    <property type="entry name" value="TRANSPORT PERMEASE PROTEIN"/>
    <property type="match status" value="1"/>
</dbReference>
<evidence type="ECO:0000256" key="3">
    <source>
        <dbReference type="ARBA" id="ARBA00022692"/>
    </source>
</evidence>
<dbReference type="OrthoDB" id="9771731at2"/>
<keyword evidence="3 6" id="KW-0812">Transmembrane</keyword>
<feature type="transmembrane region" description="Helical" evidence="6">
    <location>
        <begin position="21"/>
        <end position="40"/>
    </location>
</feature>